<organism evidence="3">
    <name type="scientific">gut metagenome</name>
    <dbReference type="NCBI Taxonomy" id="749906"/>
    <lineage>
        <taxon>unclassified sequences</taxon>
        <taxon>metagenomes</taxon>
        <taxon>organismal metagenomes</taxon>
    </lineage>
</organism>
<name>J9C9Y2_9ZZZZ</name>
<protein>
    <submittedName>
        <fullName evidence="3">Uncharacterized protein</fullName>
    </submittedName>
</protein>
<feature type="region of interest" description="Disordered" evidence="2">
    <location>
        <begin position="55"/>
        <end position="87"/>
    </location>
</feature>
<accession>J9C9Y2</accession>
<sequence>AHERQHLMQHTVQLQRQVDQLAKENSTLTSELQKSIAFLKETGLHDIFLQVQQAERQHKPKAQVKDIENITPTKDLCPKKRFDDLER</sequence>
<keyword evidence="1" id="KW-0175">Coiled coil</keyword>
<evidence type="ECO:0000256" key="1">
    <source>
        <dbReference type="SAM" id="Coils"/>
    </source>
</evidence>
<feature type="coiled-coil region" evidence="1">
    <location>
        <begin position="4"/>
        <end position="31"/>
    </location>
</feature>
<comment type="caution">
    <text evidence="3">The sequence shown here is derived from an EMBL/GenBank/DDBJ whole genome shotgun (WGS) entry which is preliminary data.</text>
</comment>
<evidence type="ECO:0000313" key="3">
    <source>
        <dbReference type="EMBL" id="EJW96720.1"/>
    </source>
</evidence>
<evidence type="ECO:0000256" key="2">
    <source>
        <dbReference type="SAM" id="MobiDB-lite"/>
    </source>
</evidence>
<feature type="compositionally biased region" description="Basic and acidic residues" evidence="2">
    <location>
        <begin position="76"/>
        <end position="87"/>
    </location>
</feature>
<dbReference type="EMBL" id="AMCI01005143">
    <property type="protein sequence ID" value="EJW96720.1"/>
    <property type="molecule type" value="Genomic_DNA"/>
</dbReference>
<reference evidence="3" key="1">
    <citation type="journal article" date="2012" name="PLoS ONE">
        <title>Gene sets for utilization of primary and secondary nutrition supplies in the distal gut of endangered iberian lynx.</title>
        <authorList>
            <person name="Alcaide M."/>
            <person name="Messina E."/>
            <person name="Richter M."/>
            <person name="Bargiela R."/>
            <person name="Peplies J."/>
            <person name="Huws S.A."/>
            <person name="Newbold C.J."/>
            <person name="Golyshin P.N."/>
            <person name="Simon M.A."/>
            <person name="Lopez G."/>
            <person name="Yakimov M.M."/>
            <person name="Ferrer M."/>
        </authorList>
    </citation>
    <scope>NUCLEOTIDE SEQUENCE</scope>
</reference>
<feature type="non-terminal residue" evidence="3">
    <location>
        <position position="1"/>
    </location>
</feature>
<dbReference type="AlphaFoldDB" id="J9C9Y2"/>
<proteinExistence type="predicted"/>
<gene>
    <name evidence="3" type="ORF">EVA_15173</name>
</gene>